<proteinExistence type="predicted"/>
<evidence type="ECO:0000256" key="1">
    <source>
        <dbReference type="SAM" id="Phobius"/>
    </source>
</evidence>
<organism evidence="2 3">
    <name type="scientific">Mortierella alpina</name>
    <name type="common">Oleaginous fungus</name>
    <name type="synonym">Mortierella renispora</name>
    <dbReference type="NCBI Taxonomy" id="64518"/>
    <lineage>
        <taxon>Eukaryota</taxon>
        <taxon>Fungi</taxon>
        <taxon>Fungi incertae sedis</taxon>
        <taxon>Mucoromycota</taxon>
        <taxon>Mortierellomycotina</taxon>
        <taxon>Mortierellomycetes</taxon>
        <taxon>Mortierellales</taxon>
        <taxon>Mortierellaceae</taxon>
        <taxon>Mortierella</taxon>
    </lineage>
</organism>
<feature type="transmembrane region" description="Helical" evidence="1">
    <location>
        <begin position="100"/>
        <end position="116"/>
    </location>
</feature>
<reference evidence="2" key="1">
    <citation type="journal article" date="2020" name="Fungal Divers.">
        <title>Resolving the Mortierellaceae phylogeny through synthesis of multi-gene phylogenetics and phylogenomics.</title>
        <authorList>
            <person name="Vandepol N."/>
            <person name="Liber J."/>
            <person name="Desiro A."/>
            <person name="Na H."/>
            <person name="Kennedy M."/>
            <person name="Barry K."/>
            <person name="Grigoriev I.V."/>
            <person name="Miller A.N."/>
            <person name="O'Donnell K."/>
            <person name="Stajich J.E."/>
            <person name="Bonito G."/>
        </authorList>
    </citation>
    <scope>NUCLEOTIDE SEQUENCE</scope>
    <source>
        <strain evidence="2">CK1249</strain>
    </source>
</reference>
<dbReference type="OrthoDB" id="2374368at2759"/>
<evidence type="ECO:0000313" key="2">
    <source>
        <dbReference type="EMBL" id="KAF9963614.1"/>
    </source>
</evidence>
<keyword evidence="1" id="KW-0812">Transmembrane</keyword>
<feature type="transmembrane region" description="Helical" evidence="1">
    <location>
        <begin position="68"/>
        <end position="88"/>
    </location>
</feature>
<feature type="transmembrane region" description="Helical" evidence="1">
    <location>
        <begin position="12"/>
        <end position="32"/>
    </location>
</feature>
<accession>A0A9P6J6B1</accession>
<dbReference type="AlphaFoldDB" id="A0A9P6J6B1"/>
<protein>
    <submittedName>
        <fullName evidence="2">Uncharacterized protein</fullName>
    </submittedName>
</protein>
<dbReference type="EMBL" id="JAAAHY010000452">
    <property type="protein sequence ID" value="KAF9963614.1"/>
    <property type="molecule type" value="Genomic_DNA"/>
</dbReference>
<evidence type="ECO:0000313" key="3">
    <source>
        <dbReference type="Proteomes" id="UP000738359"/>
    </source>
</evidence>
<gene>
    <name evidence="2" type="ORF">BGZ70_007306</name>
</gene>
<comment type="caution">
    <text evidence="2">The sequence shown here is derived from an EMBL/GenBank/DDBJ whole genome shotgun (WGS) entry which is preliminary data.</text>
</comment>
<name>A0A9P6J6B1_MORAP</name>
<keyword evidence="1" id="KW-1133">Transmembrane helix</keyword>
<sequence length="249" mass="28033">MTQAVLTVNLRYGIIALAFLMFVLDCVHIGQLKKTFKIDNKMPWPWSTFFANNNLPNSPPPSEANLHGYYILLLVPDMLAAGIMIWLLVIRRCTDRHYHVLLRGIFFFTLVALLLWEPIADILRIKIYVSQDWGVRSGRPVAKRSDLFLRGLDALPHPFAEEPSACEIGGCAVAHGSPQMPNSRLVSRAYQWTPPSAGSVYFCFLNHLDVAPEAPYINCGVNRTRNIFAFILAQMVVAEFSLSLMNPDV</sequence>
<keyword evidence="3" id="KW-1185">Reference proteome</keyword>
<keyword evidence="1" id="KW-0472">Membrane</keyword>
<dbReference type="Proteomes" id="UP000738359">
    <property type="component" value="Unassembled WGS sequence"/>
</dbReference>